<evidence type="ECO:0000256" key="13">
    <source>
        <dbReference type="ARBA" id="ARBA00023034"/>
    </source>
</evidence>
<keyword evidence="25" id="KW-1185">Reference proteome</keyword>
<dbReference type="PROSITE" id="PS51422">
    <property type="entry name" value="SAR1"/>
    <property type="match status" value="1"/>
</dbReference>
<keyword evidence="18" id="KW-0479">Metal-binding</keyword>
<keyword evidence="11 22" id="KW-0931">ER-Golgi transport</keyword>
<proteinExistence type="inferred from homology"/>
<dbReference type="InterPro" id="IPR006689">
    <property type="entry name" value="Small_GTPase_ARF/SAR"/>
</dbReference>
<keyword evidence="18" id="KW-0460">Magnesium</keyword>
<comment type="catalytic activity">
    <reaction evidence="17">
        <text>GTP + H2O = GDP + phosphate + H(+)</text>
        <dbReference type="Rhea" id="RHEA:19669"/>
        <dbReference type="ChEBI" id="CHEBI:15377"/>
        <dbReference type="ChEBI" id="CHEBI:15378"/>
        <dbReference type="ChEBI" id="CHEBI:37565"/>
        <dbReference type="ChEBI" id="CHEBI:43474"/>
        <dbReference type="ChEBI" id="CHEBI:58189"/>
    </reaction>
</comment>
<evidence type="ECO:0000313" key="25">
    <source>
        <dbReference type="Proteomes" id="UP000799750"/>
    </source>
</evidence>
<evidence type="ECO:0000256" key="20">
    <source>
        <dbReference type="PIRSR" id="PIRSR606689-1"/>
    </source>
</evidence>
<feature type="binding site" evidence="20">
    <location>
        <begin position="130"/>
        <end position="133"/>
    </location>
    <ligand>
        <name>GTP</name>
        <dbReference type="ChEBI" id="CHEBI:37565"/>
    </ligand>
</feature>
<evidence type="ECO:0000256" key="21">
    <source>
        <dbReference type="PIRSR" id="PIRSR606689-2"/>
    </source>
</evidence>
<feature type="binding site" evidence="19">
    <location>
        <position position="30"/>
    </location>
    <ligand>
        <name>GTP</name>
        <dbReference type="ChEBI" id="CHEBI:37565"/>
    </ligand>
</feature>
<evidence type="ECO:0000256" key="11">
    <source>
        <dbReference type="ARBA" id="ARBA00022892"/>
    </source>
</evidence>
<dbReference type="FunFam" id="3.40.50.300:FF:000161">
    <property type="entry name" value="Small COPII coat GTPase"/>
    <property type="match status" value="1"/>
</dbReference>
<dbReference type="SMART" id="SM00177">
    <property type="entry name" value="ARF"/>
    <property type="match status" value="1"/>
</dbReference>
<feature type="binding site" evidence="20">
    <location>
        <begin position="27"/>
        <end position="34"/>
    </location>
    <ligand>
        <name>GTP</name>
        <dbReference type="ChEBI" id="CHEBI:37565"/>
    </ligand>
</feature>
<feature type="signal peptide" evidence="23">
    <location>
        <begin position="1"/>
        <end position="21"/>
    </location>
</feature>
<feature type="binding site" evidence="21">
    <location>
        <position position="53"/>
    </location>
    <ligand>
        <name>Mg(2+)</name>
        <dbReference type="ChEBI" id="CHEBI:18420"/>
    </ligand>
</feature>
<evidence type="ECO:0000256" key="15">
    <source>
        <dbReference type="ARBA" id="ARBA00023136"/>
    </source>
</evidence>
<keyword evidence="13 22" id="KW-0333">Golgi apparatus</keyword>
<feature type="binding site" evidence="19">
    <location>
        <position position="174"/>
    </location>
    <ligand>
        <name>GTP</name>
        <dbReference type="ChEBI" id="CHEBI:37565"/>
    </ligand>
</feature>
<evidence type="ECO:0000256" key="7">
    <source>
        <dbReference type="ARBA" id="ARBA00022448"/>
    </source>
</evidence>
<evidence type="ECO:0000256" key="22">
    <source>
        <dbReference type="RuleBase" id="RU003926"/>
    </source>
</evidence>
<evidence type="ECO:0000256" key="12">
    <source>
        <dbReference type="ARBA" id="ARBA00022927"/>
    </source>
</evidence>
<evidence type="ECO:0000256" key="14">
    <source>
        <dbReference type="ARBA" id="ARBA00023134"/>
    </source>
</evidence>
<dbReference type="AlphaFoldDB" id="A0A6A6QMR3"/>
<keyword evidence="23" id="KW-0732">Signal</keyword>
<feature type="binding site" evidence="21">
    <location>
        <position position="34"/>
    </location>
    <ligand>
        <name>Mg(2+)</name>
        <dbReference type="ChEBI" id="CHEBI:18420"/>
    </ligand>
</feature>
<dbReference type="GO" id="GO:0005525">
    <property type="term" value="F:GTP binding"/>
    <property type="evidence" value="ECO:0007669"/>
    <property type="project" value="UniProtKB-KW"/>
</dbReference>
<evidence type="ECO:0000256" key="17">
    <source>
        <dbReference type="ARBA" id="ARBA00048548"/>
    </source>
</evidence>
<keyword evidence="8 19" id="KW-0547">Nucleotide-binding</keyword>
<evidence type="ECO:0000256" key="18">
    <source>
        <dbReference type="PIRSR" id="PIRSR606687-1"/>
    </source>
</evidence>
<sequence length="186" mass="21126">MWFLNWFWDALASLGLWNRHAKILFLGLDNAGKTTLFYMLKPIRRISPKRSPTHPDSEELRIGNCVFKAFDLGGHTQARRIWKYYFPEVSGIVFLVDAVDRARFGESREALESLLTAEELSHIPILVLGNKIDVPGAVSEPQLRDELKLSYTTGKAGFPLAGSRPIEMFMCSIVLRQGFGEGIRWL</sequence>
<dbReference type="GO" id="GO:0006886">
    <property type="term" value="P:intracellular protein transport"/>
    <property type="evidence" value="ECO:0007669"/>
    <property type="project" value="InterPro"/>
</dbReference>
<feature type="binding site" evidence="19">
    <location>
        <position position="34"/>
    </location>
    <ligand>
        <name>GTP</name>
        <dbReference type="ChEBI" id="CHEBI:37565"/>
    </ligand>
</feature>
<dbReference type="OrthoDB" id="2011769at2759"/>
<evidence type="ECO:0000313" key="24">
    <source>
        <dbReference type="EMBL" id="KAF2492207.1"/>
    </source>
</evidence>
<comment type="similarity">
    <text evidence="4 22">Belongs to the small GTPase superfamily. SAR1 family.</text>
</comment>
<evidence type="ECO:0000256" key="4">
    <source>
        <dbReference type="ARBA" id="ARBA00007507"/>
    </source>
</evidence>
<dbReference type="CDD" id="cd00879">
    <property type="entry name" value="Sar1"/>
    <property type="match status" value="1"/>
</dbReference>
<dbReference type="Pfam" id="PF00025">
    <property type="entry name" value="Arf"/>
    <property type="match status" value="1"/>
</dbReference>
<feature type="binding site" evidence="19">
    <location>
        <position position="131"/>
    </location>
    <ligand>
        <name>GTP</name>
        <dbReference type="ChEBI" id="CHEBI:37565"/>
    </ligand>
</feature>
<dbReference type="InterPro" id="IPR027417">
    <property type="entry name" value="P-loop_NTPase"/>
</dbReference>
<evidence type="ECO:0000256" key="6">
    <source>
        <dbReference type="ARBA" id="ARBA00021124"/>
    </source>
</evidence>
<evidence type="ECO:0000256" key="19">
    <source>
        <dbReference type="PIRSR" id="PIRSR606687-2"/>
    </source>
</evidence>
<dbReference type="GO" id="GO:0016192">
    <property type="term" value="P:vesicle-mediated transport"/>
    <property type="evidence" value="ECO:0007669"/>
    <property type="project" value="UniProtKB-KW"/>
</dbReference>
<dbReference type="GO" id="GO:0005789">
    <property type="term" value="C:endoplasmic reticulum membrane"/>
    <property type="evidence" value="ECO:0007669"/>
    <property type="project" value="UniProtKB-SubCell"/>
</dbReference>
<dbReference type="InterPro" id="IPR005225">
    <property type="entry name" value="Small_GTP-bd"/>
</dbReference>
<feature type="binding site" evidence="19">
    <location>
        <position position="173"/>
    </location>
    <ligand>
        <name>GTP</name>
        <dbReference type="ChEBI" id="CHEBI:37565"/>
    </ligand>
</feature>
<evidence type="ECO:0000256" key="9">
    <source>
        <dbReference type="ARBA" id="ARBA00022801"/>
    </source>
</evidence>
<name>A0A6A6QMR3_9PEZI</name>
<feature type="binding site" evidence="19">
    <location>
        <position position="32"/>
    </location>
    <ligand>
        <name>GTP</name>
        <dbReference type="ChEBI" id="CHEBI:37565"/>
    </ligand>
</feature>
<protein>
    <recommendedName>
        <fullName evidence="6">Small COPII coat GTPase SAR1</fullName>
    </recommendedName>
    <alternativeName>
        <fullName evidence="5">Small COPII coat GTPase sar1</fullName>
    </alternativeName>
</protein>
<keyword evidence="14 20" id="KW-0342">GTP-binding</keyword>
<keyword evidence="16" id="KW-0968">Cytoplasmic vesicle</keyword>
<dbReference type="GO" id="GO:0000139">
    <property type="term" value="C:Golgi membrane"/>
    <property type="evidence" value="ECO:0007669"/>
    <property type="project" value="UniProtKB-SubCell"/>
</dbReference>
<feature type="binding site" evidence="18">
    <location>
        <position position="29"/>
    </location>
    <ligand>
        <name>Mg(2+)</name>
        <dbReference type="ChEBI" id="CHEBI:18420"/>
    </ligand>
</feature>
<dbReference type="Gene3D" id="3.40.50.300">
    <property type="entry name" value="P-loop containing nucleotide triphosphate hydrolases"/>
    <property type="match status" value="1"/>
</dbReference>
<keyword evidence="10 22" id="KW-0256">Endoplasmic reticulum</keyword>
<dbReference type="PROSITE" id="PS51417">
    <property type="entry name" value="ARF"/>
    <property type="match status" value="1"/>
</dbReference>
<keyword evidence="15" id="KW-0472">Membrane</keyword>
<feature type="binding site" evidence="20">
    <location>
        <position position="74"/>
    </location>
    <ligand>
        <name>GTP</name>
        <dbReference type="ChEBI" id="CHEBI:37565"/>
    </ligand>
</feature>
<feature type="binding site" evidence="19">
    <location>
        <position position="133"/>
    </location>
    <ligand>
        <name>GTP</name>
        <dbReference type="ChEBI" id="CHEBI:37565"/>
    </ligand>
</feature>
<evidence type="ECO:0000256" key="5">
    <source>
        <dbReference type="ARBA" id="ARBA00019961"/>
    </source>
</evidence>
<dbReference type="EMBL" id="MU004194">
    <property type="protein sequence ID" value="KAF2492207.1"/>
    <property type="molecule type" value="Genomic_DNA"/>
</dbReference>
<reference evidence="24" key="1">
    <citation type="journal article" date="2020" name="Stud. Mycol.">
        <title>101 Dothideomycetes genomes: a test case for predicting lifestyles and emergence of pathogens.</title>
        <authorList>
            <person name="Haridas S."/>
            <person name="Albert R."/>
            <person name="Binder M."/>
            <person name="Bloem J."/>
            <person name="Labutti K."/>
            <person name="Salamov A."/>
            <person name="Andreopoulos B."/>
            <person name="Baker S."/>
            <person name="Barry K."/>
            <person name="Bills G."/>
            <person name="Bluhm B."/>
            <person name="Cannon C."/>
            <person name="Castanera R."/>
            <person name="Culley D."/>
            <person name="Daum C."/>
            <person name="Ezra D."/>
            <person name="Gonzalez J."/>
            <person name="Henrissat B."/>
            <person name="Kuo A."/>
            <person name="Liang C."/>
            <person name="Lipzen A."/>
            <person name="Lutzoni F."/>
            <person name="Magnuson J."/>
            <person name="Mondo S."/>
            <person name="Nolan M."/>
            <person name="Ohm R."/>
            <person name="Pangilinan J."/>
            <person name="Park H.-J."/>
            <person name="Ramirez L."/>
            <person name="Alfaro M."/>
            <person name="Sun H."/>
            <person name="Tritt A."/>
            <person name="Yoshinaga Y."/>
            <person name="Zwiers L.-H."/>
            <person name="Turgeon B."/>
            <person name="Goodwin S."/>
            <person name="Spatafora J."/>
            <person name="Crous P."/>
            <person name="Grigoriev I."/>
        </authorList>
    </citation>
    <scope>NUCLEOTIDE SEQUENCE</scope>
    <source>
        <strain evidence="24">CBS 269.34</strain>
    </source>
</reference>
<keyword evidence="7 22" id="KW-0813">Transport</keyword>
<evidence type="ECO:0000256" key="3">
    <source>
        <dbReference type="ARBA" id="ARBA00004397"/>
    </source>
</evidence>
<dbReference type="Proteomes" id="UP000799750">
    <property type="component" value="Unassembled WGS sequence"/>
</dbReference>
<evidence type="ECO:0000256" key="8">
    <source>
        <dbReference type="ARBA" id="ARBA00022741"/>
    </source>
</evidence>
<dbReference type="GO" id="GO:0012507">
    <property type="term" value="C:ER to Golgi transport vesicle membrane"/>
    <property type="evidence" value="ECO:0007669"/>
    <property type="project" value="UniProtKB-SubCell"/>
</dbReference>
<keyword evidence="12 22" id="KW-0653">Protein transport</keyword>
<feature type="binding site" evidence="19">
    <location>
        <position position="33"/>
    </location>
    <ligand>
        <name>GTP</name>
        <dbReference type="ChEBI" id="CHEBI:37565"/>
    </ligand>
</feature>
<feature type="binding site" evidence="19">
    <location>
        <position position="130"/>
    </location>
    <ligand>
        <name>GTP</name>
        <dbReference type="ChEBI" id="CHEBI:37565"/>
    </ligand>
</feature>
<dbReference type="SUPFAM" id="SSF52540">
    <property type="entry name" value="P-loop containing nucleoside triphosphate hydrolases"/>
    <property type="match status" value="1"/>
</dbReference>
<feature type="binding site" evidence="19">
    <location>
        <position position="35"/>
    </location>
    <ligand>
        <name>GTP</name>
        <dbReference type="ChEBI" id="CHEBI:37565"/>
    </ligand>
</feature>
<gene>
    <name evidence="24" type="ORF">BU16DRAFT_467544</name>
</gene>
<evidence type="ECO:0000256" key="1">
    <source>
        <dbReference type="ARBA" id="ARBA00004255"/>
    </source>
</evidence>
<dbReference type="SMART" id="SM00178">
    <property type="entry name" value="SAR"/>
    <property type="match status" value="1"/>
</dbReference>
<evidence type="ECO:0000256" key="16">
    <source>
        <dbReference type="ARBA" id="ARBA00023329"/>
    </source>
</evidence>
<evidence type="ECO:0000256" key="10">
    <source>
        <dbReference type="ARBA" id="ARBA00022824"/>
    </source>
</evidence>
<dbReference type="PANTHER" id="PTHR45684">
    <property type="entry name" value="RE74312P"/>
    <property type="match status" value="1"/>
</dbReference>
<dbReference type="NCBIfam" id="TIGR00231">
    <property type="entry name" value="small_GTP"/>
    <property type="match status" value="1"/>
</dbReference>
<evidence type="ECO:0000256" key="23">
    <source>
        <dbReference type="SAM" id="SignalP"/>
    </source>
</evidence>
<feature type="chain" id="PRO_5025479448" description="Small COPII coat GTPase SAR1" evidence="23">
    <location>
        <begin position="22"/>
        <end position="186"/>
    </location>
</feature>
<comment type="subcellular location">
    <subcellularLocation>
        <location evidence="2">Cytoplasmic vesicle</location>
        <location evidence="2">COPII-coated vesicle membrane</location>
        <topology evidence="2">Peripheral membrane protein</topology>
        <orientation evidence="2">Cytoplasmic side</orientation>
    </subcellularLocation>
    <subcellularLocation>
        <location evidence="3">Endoplasmic reticulum membrane</location>
        <topology evidence="3">Peripheral membrane protein</topology>
        <orientation evidence="3">Cytoplasmic side</orientation>
    </subcellularLocation>
    <subcellularLocation>
        <location evidence="1">Golgi apparatus membrane</location>
        <topology evidence="1">Peripheral membrane protein</topology>
        <orientation evidence="1">Cytoplasmic side</orientation>
    </subcellularLocation>
</comment>
<keyword evidence="9" id="KW-0378">Hydrolase</keyword>
<accession>A0A6A6QMR3</accession>
<dbReference type="GO" id="GO:0046872">
    <property type="term" value="F:metal ion binding"/>
    <property type="evidence" value="ECO:0007669"/>
    <property type="project" value="UniProtKB-KW"/>
</dbReference>
<evidence type="ECO:0000256" key="2">
    <source>
        <dbReference type="ARBA" id="ARBA00004299"/>
    </source>
</evidence>
<organism evidence="24 25">
    <name type="scientific">Lophium mytilinum</name>
    <dbReference type="NCBI Taxonomy" id="390894"/>
    <lineage>
        <taxon>Eukaryota</taxon>
        <taxon>Fungi</taxon>
        <taxon>Dikarya</taxon>
        <taxon>Ascomycota</taxon>
        <taxon>Pezizomycotina</taxon>
        <taxon>Dothideomycetes</taxon>
        <taxon>Pleosporomycetidae</taxon>
        <taxon>Mytilinidiales</taxon>
        <taxon>Mytilinidiaceae</taxon>
        <taxon>Lophium</taxon>
    </lineage>
</organism>
<dbReference type="InterPro" id="IPR006687">
    <property type="entry name" value="Small_GTPase_SAR1"/>
</dbReference>
<dbReference type="PRINTS" id="PR00328">
    <property type="entry name" value="SAR1GTPBP"/>
</dbReference>
<dbReference type="GO" id="GO:0003924">
    <property type="term" value="F:GTPase activity"/>
    <property type="evidence" value="ECO:0007669"/>
    <property type="project" value="InterPro"/>
</dbReference>